<dbReference type="InterPro" id="IPR001128">
    <property type="entry name" value="Cyt_P450"/>
</dbReference>
<keyword evidence="7" id="KW-0503">Monooxygenase</keyword>
<dbReference type="PANTHER" id="PTHR24286:SF24">
    <property type="entry name" value="LANOSTEROL 14-ALPHA DEMETHYLASE"/>
    <property type="match status" value="1"/>
</dbReference>
<dbReference type="Proteomes" id="UP000610303">
    <property type="component" value="Unassembled WGS sequence"/>
</dbReference>
<comment type="caution">
    <text evidence="8">The sequence shown here is derived from an EMBL/GenBank/DDBJ whole genome shotgun (WGS) entry which is preliminary data.</text>
</comment>
<dbReference type="InterPro" id="IPR036396">
    <property type="entry name" value="Cyt_P450_sf"/>
</dbReference>
<keyword evidence="6" id="KW-0408">Iron</keyword>
<evidence type="ECO:0000256" key="5">
    <source>
        <dbReference type="ARBA" id="ARBA00023002"/>
    </source>
</evidence>
<dbReference type="GO" id="GO:0016125">
    <property type="term" value="P:sterol metabolic process"/>
    <property type="evidence" value="ECO:0007669"/>
    <property type="project" value="TreeGrafter"/>
</dbReference>
<reference evidence="8" key="1">
    <citation type="journal article" date="2014" name="Int. J. Syst. Evol. Microbiol.">
        <title>Complete genome sequence of Corynebacterium casei LMG S-19264T (=DSM 44701T), isolated from a smear-ripened cheese.</title>
        <authorList>
            <consortium name="US DOE Joint Genome Institute (JGI-PGF)"/>
            <person name="Walter F."/>
            <person name="Albersmeier A."/>
            <person name="Kalinowski J."/>
            <person name="Ruckert C."/>
        </authorList>
    </citation>
    <scope>NUCLEOTIDE SEQUENCE</scope>
    <source>
        <strain evidence="8">JCM 3346</strain>
    </source>
</reference>
<dbReference type="EMBL" id="BMRJ01000002">
    <property type="protein sequence ID" value="GGR28280.1"/>
    <property type="molecule type" value="Genomic_DNA"/>
</dbReference>
<dbReference type="GO" id="GO:0020037">
    <property type="term" value="F:heme binding"/>
    <property type="evidence" value="ECO:0007669"/>
    <property type="project" value="InterPro"/>
</dbReference>
<dbReference type="Gene3D" id="1.10.630.10">
    <property type="entry name" value="Cytochrome P450"/>
    <property type="match status" value="1"/>
</dbReference>
<name>A0A918CKQ3_AGRME</name>
<gene>
    <name evidence="8" type="primary">cypC</name>
    <name evidence="8" type="ORF">GCM10010196_22570</name>
</gene>
<organism evidence="8 9">
    <name type="scientific">Agromyces mediolanus</name>
    <name type="common">Corynebacterium mediolanum</name>
    <dbReference type="NCBI Taxonomy" id="41986"/>
    <lineage>
        <taxon>Bacteria</taxon>
        <taxon>Bacillati</taxon>
        <taxon>Actinomycetota</taxon>
        <taxon>Actinomycetes</taxon>
        <taxon>Micrococcales</taxon>
        <taxon>Microbacteriaceae</taxon>
        <taxon>Agromyces</taxon>
    </lineage>
</organism>
<keyword evidence="5" id="KW-0560">Oxidoreductase</keyword>
<evidence type="ECO:0000313" key="9">
    <source>
        <dbReference type="Proteomes" id="UP000610303"/>
    </source>
</evidence>
<keyword evidence="9" id="KW-1185">Reference proteome</keyword>
<evidence type="ECO:0000256" key="6">
    <source>
        <dbReference type="ARBA" id="ARBA00023004"/>
    </source>
</evidence>
<sequence length="419" mass="45516">MSSEQTPHEEPLPSAGSLDDSLAFLREGYGYGGRRFSRLRADGFRTRLLGRTTVVMRGREAAEAFSAPDRMSRGSAIPASAMHLLQDEGSVQSLSGVAHRHRKRMFLELLDDEYAERLAERFAADWAEAVSAEAGRTVSLAELCSRVLTKSAVAWCGIPVRLVEVDRLAERLGAMVEHAGHVGPRNWLARARRRGVERWAAEAVTASRTGRLAVPSDAPLSIVARQTGADGALLDAGTAAVELLNLLRPIVAISRYLAFSAHALERHSGWRKALRSDAEARLDFAQEVRRWYPFFPGVLGTATAPFEWHGHRFEPGDRAMLDLYATDHDPAEWTQADDFEPGRFLGGAPGGPLVPQGAGDVASGHRCPGEGATVAVMTRFLALAAAEPAPYSVPDQDLRISLRRVPALPPGGLRVRLRG</sequence>
<dbReference type="CDD" id="cd11067">
    <property type="entry name" value="CYP152"/>
    <property type="match status" value="1"/>
</dbReference>
<evidence type="ECO:0000256" key="3">
    <source>
        <dbReference type="ARBA" id="ARBA00022617"/>
    </source>
</evidence>
<dbReference type="PANTHER" id="PTHR24286">
    <property type="entry name" value="CYTOCHROME P450 26"/>
    <property type="match status" value="1"/>
</dbReference>
<dbReference type="RefSeq" id="WP_189085454.1">
    <property type="nucleotide sequence ID" value="NZ_BMRJ01000002.1"/>
</dbReference>
<dbReference type="GO" id="GO:0004497">
    <property type="term" value="F:monooxygenase activity"/>
    <property type="evidence" value="ECO:0007669"/>
    <property type="project" value="UniProtKB-KW"/>
</dbReference>
<reference evidence="8" key="2">
    <citation type="submission" date="2020-09" db="EMBL/GenBank/DDBJ databases">
        <authorList>
            <person name="Sun Q."/>
            <person name="Ohkuma M."/>
        </authorList>
    </citation>
    <scope>NUCLEOTIDE SEQUENCE</scope>
    <source>
        <strain evidence="8">JCM 3346</strain>
    </source>
</reference>
<evidence type="ECO:0000256" key="2">
    <source>
        <dbReference type="ARBA" id="ARBA00010617"/>
    </source>
</evidence>
<dbReference type="GO" id="GO:0016705">
    <property type="term" value="F:oxidoreductase activity, acting on paired donors, with incorporation or reduction of molecular oxygen"/>
    <property type="evidence" value="ECO:0007669"/>
    <property type="project" value="InterPro"/>
</dbReference>
<protein>
    <submittedName>
        <fullName evidence="8">Cytochrome P450</fullName>
    </submittedName>
</protein>
<evidence type="ECO:0000256" key="4">
    <source>
        <dbReference type="ARBA" id="ARBA00022723"/>
    </source>
</evidence>
<dbReference type="SUPFAM" id="SSF48264">
    <property type="entry name" value="Cytochrome P450"/>
    <property type="match status" value="1"/>
</dbReference>
<dbReference type="Pfam" id="PF00067">
    <property type="entry name" value="p450"/>
    <property type="match status" value="1"/>
</dbReference>
<keyword evidence="4" id="KW-0479">Metal-binding</keyword>
<dbReference type="AlphaFoldDB" id="A0A918CKQ3"/>
<accession>A0A918CKQ3</accession>
<proteinExistence type="inferred from homology"/>
<comment type="cofactor">
    <cofactor evidence="1">
        <name>heme</name>
        <dbReference type="ChEBI" id="CHEBI:30413"/>
    </cofactor>
</comment>
<evidence type="ECO:0000313" key="8">
    <source>
        <dbReference type="EMBL" id="GGR28280.1"/>
    </source>
</evidence>
<keyword evidence="3" id="KW-0349">Heme</keyword>
<dbReference type="GO" id="GO:0005506">
    <property type="term" value="F:iron ion binding"/>
    <property type="evidence" value="ECO:0007669"/>
    <property type="project" value="InterPro"/>
</dbReference>
<evidence type="ECO:0000256" key="7">
    <source>
        <dbReference type="ARBA" id="ARBA00023033"/>
    </source>
</evidence>
<evidence type="ECO:0000256" key="1">
    <source>
        <dbReference type="ARBA" id="ARBA00001971"/>
    </source>
</evidence>
<comment type="similarity">
    <text evidence="2">Belongs to the cytochrome P450 family.</text>
</comment>